<proteinExistence type="predicted"/>
<feature type="transmembrane region" description="Helical" evidence="1">
    <location>
        <begin position="6"/>
        <end position="29"/>
    </location>
</feature>
<reference evidence="2" key="1">
    <citation type="journal article" date="2021" name="Nat. Commun.">
        <title>Genetic determinants of endophytism in the Arabidopsis root mycobiome.</title>
        <authorList>
            <person name="Mesny F."/>
            <person name="Miyauchi S."/>
            <person name="Thiergart T."/>
            <person name="Pickel B."/>
            <person name="Atanasova L."/>
            <person name="Karlsson M."/>
            <person name="Huettel B."/>
            <person name="Barry K.W."/>
            <person name="Haridas S."/>
            <person name="Chen C."/>
            <person name="Bauer D."/>
            <person name="Andreopoulos W."/>
            <person name="Pangilinan J."/>
            <person name="LaButti K."/>
            <person name="Riley R."/>
            <person name="Lipzen A."/>
            <person name="Clum A."/>
            <person name="Drula E."/>
            <person name="Henrissat B."/>
            <person name="Kohler A."/>
            <person name="Grigoriev I.V."/>
            <person name="Martin F.M."/>
            <person name="Hacquard S."/>
        </authorList>
    </citation>
    <scope>NUCLEOTIDE SEQUENCE</scope>
    <source>
        <strain evidence="2">MPI-CAGE-CH-0230</strain>
    </source>
</reference>
<dbReference type="Proteomes" id="UP000756346">
    <property type="component" value="Unassembled WGS sequence"/>
</dbReference>
<evidence type="ECO:0000313" key="2">
    <source>
        <dbReference type="EMBL" id="KAH7040174.1"/>
    </source>
</evidence>
<protein>
    <submittedName>
        <fullName evidence="2">Uncharacterized protein</fullName>
    </submittedName>
</protein>
<dbReference type="RefSeq" id="XP_046018229.1">
    <property type="nucleotide sequence ID" value="XM_046156214.1"/>
</dbReference>
<accession>A0A9P8YGW7</accession>
<evidence type="ECO:0000256" key="1">
    <source>
        <dbReference type="SAM" id="Phobius"/>
    </source>
</evidence>
<name>A0A9P8YGW7_9PEZI</name>
<evidence type="ECO:0000313" key="3">
    <source>
        <dbReference type="Proteomes" id="UP000756346"/>
    </source>
</evidence>
<sequence length="103" mass="10802">MAWGALLNAFGGIFVLGGSLVSLVGTGALECFLTNAAPMCFCFNALLSALGRNSIVLVPVGVGPADEYVEIRVTSDGYHELAVSRKVGAGKSESFNHIRRKTL</sequence>
<comment type="caution">
    <text evidence="2">The sequence shown here is derived from an EMBL/GenBank/DDBJ whole genome shotgun (WGS) entry which is preliminary data.</text>
</comment>
<keyword evidence="1" id="KW-0812">Transmembrane</keyword>
<dbReference type="AlphaFoldDB" id="A0A9P8YGW7"/>
<dbReference type="GeneID" id="70185760"/>
<gene>
    <name evidence="2" type="ORF">B0I36DRAFT_343961</name>
</gene>
<organism evidence="2 3">
    <name type="scientific">Microdochium trichocladiopsis</name>
    <dbReference type="NCBI Taxonomy" id="1682393"/>
    <lineage>
        <taxon>Eukaryota</taxon>
        <taxon>Fungi</taxon>
        <taxon>Dikarya</taxon>
        <taxon>Ascomycota</taxon>
        <taxon>Pezizomycotina</taxon>
        <taxon>Sordariomycetes</taxon>
        <taxon>Xylariomycetidae</taxon>
        <taxon>Xylariales</taxon>
        <taxon>Microdochiaceae</taxon>
        <taxon>Microdochium</taxon>
    </lineage>
</organism>
<keyword evidence="3" id="KW-1185">Reference proteome</keyword>
<keyword evidence="1" id="KW-0472">Membrane</keyword>
<keyword evidence="1" id="KW-1133">Transmembrane helix</keyword>
<dbReference type="EMBL" id="JAGTJQ010000001">
    <property type="protein sequence ID" value="KAH7040174.1"/>
    <property type="molecule type" value="Genomic_DNA"/>
</dbReference>